<evidence type="ECO:0000256" key="1">
    <source>
        <dbReference type="SAM" id="Phobius"/>
    </source>
</evidence>
<dbReference type="AlphaFoldDB" id="A0A1V6PEV1"/>
<dbReference type="EMBL" id="MDYL01000007">
    <property type="protein sequence ID" value="OQD75515.1"/>
    <property type="molecule type" value="Genomic_DNA"/>
</dbReference>
<accession>A0A1V6PEV1</accession>
<sequence length="208" mass="23943">MLLDLVFKTIDDEIIGFRDIVRGTPAWYLIILIPISPIIWKMGGILFPIVCAAPLSKEIMDPFIEPKGVDEDEWNLVFMDSIEDYYDKASEAPIEDESSPNSPFIRKTPRECHQLLLKLREDTESEIITDYFAIMDERSTQDDTVLLVCTERDLENEILAWPTLRATFQASAAALMLYHSGHSSIGEDVERAQREYDNVYRGEWSTFK</sequence>
<dbReference type="OrthoDB" id="4483229at2759"/>
<dbReference type="Proteomes" id="UP000191522">
    <property type="component" value="Unassembled WGS sequence"/>
</dbReference>
<dbReference type="OMA" id="ILYETGH"/>
<comment type="caution">
    <text evidence="2">The sequence shown here is derived from an EMBL/GenBank/DDBJ whole genome shotgun (WGS) entry which is preliminary data.</text>
</comment>
<keyword evidence="3" id="KW-1185">Reference proteome</keyword>
<keyword evidence="1" id="KW-0472">Membrane</keyword>
<name>A0A1V6PEV1_PENDC</name>
<gene>
    <name evidence="2" type="ORF">PENDEC_c007G00019</name>
</gene>
<protein>
    <submittedName>
        <fullName evidence="2">Uncharacterized protein</fullName>
    </submittedName>
</protein>
<reference evidence="3" key="1">
    <citation type="journal article" date="2017" name="Nat. Microbiol.">
        <title>Global analysis of biosynthetic gene clusters reveals vast potential of secondary metabolite production in Penicillium species.</title>
        <authorList>
            <person name="Nielsen J.C."/>
            <person name="Grijseels S."/>
            <person name="Prigent S."/>
            <person name="Ji B."/>
            <person name="Dainat J."/>
            <person name="Nielsen K.F."/>
            <person name="Frisvad J.C."/>
            <person name="Workman M."/>
            <person name="Nielsen J."/>
        </authorList>
    </citation>
    <scope>NUCLEOTIDE SEQUENCE [LARGE SCALE GENOMIC DNA]</scope>
    <source>
        <strain evidence="3">IBT 11843</strain>
    </source>
</reference>
<evidence type="ECO:0000313" key="2">
    <source>
        <dbReference type="EMBL" id="OQD75515.1"/>
    </source>
</evidence>
<keyword evidence="1" id="KW-1133">Transmembrane helix</keyword>
<feature type="transmembrane region" description="Helical" evidence="1">
    <location>
        <begin position="26"/>
        <end position="50"/>
    </location>
</feature>
<keyword evidence="1" id="KW-0812">Transmembrane</keyword>
<evidence type="ECO:0000313" key="3">
    <source>
        <dbReference type="Proteomes" id="UP000191522"/>
    </source>
</evidence>
<proteinExistence type="predicted"/>
<organism evidence="2 3">
    <name type="scientific">Penicillium decumbens</name>
    <dbReference type="NCBI Taxonomy" id="69771"/>
    <lineage>
        <taxon>Eukaryota</taxon>
        <taxon>Fungi</taxon>
        <taxon>Dikarya</taxon>
        <taxon>Ascomycota</taxon>
        <taxon>Pezizomycotina</taxon>
        <taxon>Eurotiomycetes</taxon>
        <taxon>Eurotiomycetidae</taxon>
        <taxon>Eurotiales</taxon>
        <taxon>Aspergillaceae</taxon>
        <taxon>Penicillium</taxon>
    </lineage>
</organism>